<dbReference type="OrthoDB" id="26149at2759"/>
<keyword evidence="2" id="KW-1185">Reference proteome</keyword>
<accession>A0A9P6VX40</accession>
<dbReference type="EMBL" id="PUHQ01000080">
    <property type="protein sequence ID" value="KAG0657507.1"/>
    <property type="molecule type" value="Genomic_DNA"/>
</dbReference>
<sequence>MQASLGQRLSATEGRMAVLEDITCACLRPSSKSCALLLTRSSSAPPHCLVRSRAPLIHFTQTALSDPMAGAVAVLKQHADKGASSESDWLEVATAGKTLADSLRSGPSASRLSCSAAQLIRSRIFAEELRGAVGEKGALVACGVLLRRLVALRQEQQAVTEDVEDVPLRAQTELVRVVGNMCFEHDENRQRTLDAGIPLAVARLLAIMLECDDIKPAHAPSTPSRSLSLAEIKFVRAATGAFLNSSLKFDPMRRELARKEVLRPLLALLDFRQGSSRRIQPLYRIGEWSTSGSDEYQDVASTAVRWAANVLEDVLSEGGCRGARFSPEQTLLTFEHPTDKQAFPAIGVTILASSVLDLHHRDDASLPTIEPEEAEDWIDTDIELLTISASLLEGIVLESEEAKVALAFSTEDASSSASPNSLLGRLLDFIESAKTPSYWLEGSDDTVRIEKAFSAIKASIVRAVVEAPNSDEVMRRLWTETRVETGVEGGAESRSWLVERLVKWLHVANVDSGREDLLICAAHMLASLGRKGARIGDNGQRAIRRTDHLVKTDEYTLSLVRDCAIAEPLADIVRARVEGAIGKTGRPGETTQILFGVVSLLRHLAIPVLTAVANREVIGDTGVTLVLAQLLRAELDVVQPLQLAVVGLLKHLSYPSVRNVLELFSAETQVQARSAAQETVTAPIDLVVGIAPRVDDLRLRSTTTAPEDAVGAAQNRLSRTDVVGMVAELVRNSSQHPMLVNEGMVALALLASRNSSTASLVLDGLLASPASRGQPVAGDVDLGQLSLDPVPSNENKAGPASAADVIAGLFARADSSSIPPEMLSNAANLLLTLAPAASNDPARRSVLGDRLGEPLRRALQNTDPAKSQVWSAAVDRVLAELAVA</sequence>
<dbReference type="AlphaFoldDB" id="A0A9P6VX40"/>
<dbReference type="PANTHER" id="PTHR10957">
    <property type="entry name" value="RAP1 GTPASE-GDP DISSOCIATION STIMULATOR 1"/>
    <property type="match status" value="1"/>
</dbReference>
<evidence type="ECO:0000313" key="2">
    <source>
        <dbReference type="Proteomes" id="UP000777482"/>
    </source>
</evidence>
<dbReference type="InterPro" id="IPR016024">
    <property type="entry name" value="ARM-type_fold"/>
</dbReference>
<dbReference type="SUPFAM" id="SSF48371">
    <property type="entry name" value="ARM repeat"/>
    <property type="match status" value="1"/>
</dbReference>
<dbReference type="Proteomes" id="UP000777482">
    <property type="component" value="Unassembled WGS sequence"/>
</dbReference>
<proteinExistence type="predicted"/>
<gene>
    <name evidence="1" type="ORF">C6P46_006476</name>
</gene>
<dbReference type="Gene3D" id="1.25.10.10">
    <property type="entry name" value="Leucine-rich Repeat Variant"/>
    <property type="match status" value="1"/>
</dbReference>
<dbReference type="InterPro" id="IPR040144">
    <property type="entry name" value="RAP1GDS1"/>
</dbReference>
<comment type="caution">
    <text evidence="1">The sequence shown here is derived from an EMBL/GenBank/DDBJ whole genome shotgun (WGS) entry which is preliminary data.</text>
</comment>
<protein>
    <submittedName>
        <fullName evidence="1">Uncharacterized protein</fullName>
    </submittedName>
</protein>
<evidence type="ECO:0000313" key="1">
    <source>
        <dbReference type="EMBL" id="KAG0657507.1"/>
    </source>
</evidence>
<name>A0A9P6VX40_RHOMI</name>
<dbReference type="GO" id="GO:0005085">
    <property type="term" value="F:guanyl-nucleotide exchange factor activity"/>
    <property type="evidence" value="ECO:0007669"/>
    <property type="project" value="InterPro"/>
</dbReference>
<dbReference type="InterPro" id="IPR011989">
    <property type="entry name" value="ARM-like"/>
</dbReference>
<reference evidence="1 2" key="1">
    <citation type="submission" date="2020-11" db="EMBL/GenBank/DDBJ databases">
        <title>Kefir isolates.</title>
        <authorList>
            <person name="Marcisauskas S."/>
            <person name="Kim Y."/>
            <person name="Blasche S."/>
        </authorList>
    </citation>
    <scope>NUCLEOTIDE SEQUENCE [LARGE SCALE GENOMIC DNA]</scope>
    <source>
        <strain evidence="1 2">KR</strain>
    </source>
</reference>
<organism evidence="1 2">
    <name type="scientific">Rhodotorula mucilaginosa</name>
    <name type="common">Yeast</name>
    <name type="synonym">Rhodotorula rubra</name>
    <dbReference type="NCBI Taxonomy" id="5537"/>
    <lineage>
        <taxon>Eukaryota</taxon>
        <taxon>Fungi</taxon>
        <taxon>Dikarya</taxon>
        <taxon>Basidiomycota</taxon>
        <taxon>Pucciniomycotina</taxon>
        <taxon>Microbotryomycetes</taxon>
        <taxon>Sporidiobolales</taxon>
        <taxon>Sporidiobolaceae</taxon>
        <taxon>Rhodotorula</taxon>
    </lineage>
</organism>